<dbReference type="GO" id="GO:0006096">
    <property type="term" value="P:glycolytic process"/>
    <property type="evidence" value="ECO:0007669"/>
    <property type="project" value="UniProtKB-UniRule"/>
</dbReference>
<dbReference type="FunCoup" id="L0A874">
    <property type="interactions" value="155"/>
</dbReference>
<evidence type="ECO:0000256" key="2">
    <source>
        <dbReference type="ARBA" id="ARBA00009604"/>
    </source>
</evidence>
<proteinExistence type="inferred from homology"/>
<dbReference type="InterPro" id="IPR029017">
    <property type="entry name" value="Enolase-like_N"/>
</dbReference>
<evidence type="ECO:0000259" key="10">
    <source>
        <dbReference type="SMART" id="SM01192"/>
    </source>
</evidence>
<keyword evidence="12" id="KW-0670">Pyruvate</keyword>
<dbReference type="SMART" id="SM01192">
    <property type="entry name" value="Enolase_C"/>
    <property type="match status" value="1"/>
</dbReference>
<dbReference type="PRINTS" id="PR00148">
    <property type="entry name" value="ENOLASE"/>
</dbReference>
<organism evidence="12 13">
    <name type="scientific">Caldisphaera lagunensis (strain DSM 15908 / JCM 11604 / ANMR 0165 / IC-154)</name>
    <dbReference type="NCBI Taxonomy" id="1056495"/>
    <lineage>
        <taxon>Archaea</taxon>
        <taxon>Thermoproteota</taxon>
        <taxon>Thermoprotei</taxon>
        <taxon>Acidilobales</taxon>
        <taxon>Caldisphaeraceae</taxon>
        <taxon>Caldisphaera</taxon>
    </lineage>
</organism>
<feature type="active site" description="Proton donor" evidence="6 7">
    <location>
        <position position="208"/>
    </location>
</feature>
<sequence>MDSDFLIREVKGIVALDSRGNPTVKAIVKTNKGIGVGIAPSGASKSSKEAIELRDGGKKWVGMGVNLAVSKLNEEVSQRLINQDSRQQYLIDSLLIALDGTKNKSSLGGNTTTAVSIAVSKAAANTANLELYEYLGGPSARILPTPILNIINGGVHAGNNLAFQEFILIPTGARTFIDAMRMSIEVYKNLKGVISEKYGKTSTNVGDEGGYAPPLNESREAFSLIETAIKKSGYELGTDFHLGMDAASSEFYNKDKKVYKVDGKEFTSSELIDFYESLINEFSIIYLEDPFDEDDFDSFSEITKKLGNKLLIVGDDLYATNVNYLMTGIKKKATNGALVKVNQIGTLTETFDYIRLAKESGIIPVISHRSGDTEDPFIADLAVAVGSGIIKTGAPARSERVSKYNRLIEIENQLGPNAIYLGKEPFVRL</sequence>
<feature type="binding site" evidence="6">
    <location>
        <position position="164"/>
    </location>
    <ligand>
        <name>(2R)-2-phosphoglycerate</name>
        <dbReference type="ChEBI" id="CHEBI:58289"/>
    </ligand>
</feature>
<dbReference type="Proteomes" id="UP000010469">
    <property type="component" value="Chromosome"/>
</dbReference>
<keyword evidence="3 6" id="KW-0460">Magnesium</keyword>
<accession>L0A874</accession>
<dbReference type="eggNOG" id="arCOG01169">
    <property type="taxonomic scope" value="Archaea"/>
</dbReference>
<feature type="binding site" evidence="8">
    <location>
        <position position="288"/>
    </location>
    <ligand>
        <name>substrate</name>
    </ligand>
</feature>
<keyword evidence="6 9" id="KW-0479">Metal-binding</keyword>
<dbReference type="STRING" id="1056495.Calag_0254"/>
<keyword evidence="6" id="KW-0963">Cytoplasm</keyword>
<dbReference type="GO" id="GO:0000287">
    <property type="term" value="F:magnesium ion binding"/>
    <property type="evidence" value="ECO:0007669"/>
    <property type="project" value="UniProtKB-UniRule"/>
</dbReference>
<dbReference type="GO" id="GO:0005576">
    <property type="term" value="C:extracellular region"/>
    <property type="evidence" value="ECO:0007669"/>
    <property type="project" value="UniProtKB-SubCell"/>
</dbReference>
<feature type="binding site" evidence="6 9">
    <location>
        <position position="245"/>
    </location>
    <ligand>
        <name>Mg(2+)</name>
        <dbReference type="ChEBI" id="CHEBI:18420"/>
    </ligand>
</feature>
<dbReference type="Gene3D" id="3.30.390.10">
    <property type="entry name" value="Enolase-like, N-terminal domain"/>
    <property type="match status" value="1"/>
</dbReference>
<dbReference type="InterPro" id="IPR020811">
    <property type="entry name" value="Enolase_N"/>
</dbReference>
<dbReference type="SUPFAM" id="SSF54826">
    <property type="entry name" value="Enolase N-terminal domain-like"/>
    <property type="match status" value="1"/>
</dbReference>
<dbReference type="HAMAP" id="MF_00318">
    <property type="entry name" value="Enolase"/>
    <property type="match status" value="1"/>
</dbReference>
<dbReference type="CDD" id="cd03313">
    <property type="entry name" value="enolase"/>
    <property type="match status" value="1"/>
</dbReference>
<feature type="domain" description="Enolase C-terminal TIM barrel" evidence="10">
    <location>
        <begin position="140"/>
        <end position="428"/>
    </location>
</feature>
<dbReference type="GeneID" id="14211514"/>
<evidence type="ECO:0000256" key="7">
    <source>
        <dbReference type="PIRSR" id="PIRSR001400-1"/>
    </source>
</evidence>
<dbReference type="EMBL" id="CP003378">
    <property type="protein sequence ID" value="AFZ70036.1"/>
    <property type="molecule type" value="Genomic_DNA"/>
</dbReference>
<feature type="domain" description="Enolase N-terminal" evidence="11">
    <location>
        <begin position="7"/>
        <end position="135"/>
    </location>
</feature>
<dbReference type="AlphaFoldDB" id="L0A874"/>
<reference evidence="13" key="1">
    <citation type="submission" date="2012-03" db="EMBL/GenBank/DDBJ databases">
        <title>Complete genome of Caldisphaera lagunensis DSM 15908.</title>
        <authorList>
            <person name="Lucas S."/>
            <person name="Copeland A."/>
            <person name="Lapidus A."/>
            <person name="Glavina del Rio T."/>
            <person name="Dalin E."/>
            <person name="Tice H."/>
            <person name="Bruce D."/>
            <person name="Goodwin L."/>
            <person name="Pitluck S."/>
            <person name="Peters L."/>
            <person name="Mikhailova N."/>
            <person name="Teshima H."/>
            <person name="Kyrpides N."/>
            <person name="Mavromatis K."/>
            <person name="Ivanova N."/>
            <person name="Brettin T."/>
            <person name="Detter J.C."/>
            <person name="Han C."/>
            <person name="Larimer F."/>
            <person name="Land M."/>
            <person name="Hauser L."/>
            <person name="Markowitz V."/>
            <person name="Cheng J.-F."/>
            <person name="Hugenholtz P."/>
            <person name="Woyke T."/>
            <person name="Wu D."/>
            <person name="Spring S."/>
            <person name="Schroeder M."/>
            <person name="Brambilla E."/>
            <person name="Klenk H.-P."/>
            <person name="Eisen J.A."/>
        </authorList>
    </citation>
    <scope>NUCLEOTIDE SEQUENCE [LARGE SCALE GENOMIC DNA]</scope>
    <source>
        <strain evidence="13">DSM 15908 / JCM 11604 / IC-154</strain>
    </source>
</reference>
<keyword evidence="6" id="KW-0964">Secreted</keyword>
<dbReference type="UniPathway" id="UPA00109">
    <property type="reaction ID" value="UER00187"/>
</dbReference>
<feature type="binding site" evidence="8">
    <location>
        <position position="156"/>
    </location>
    <ligand>
        <name>substrate</name>
    </ligand>
</feature>
<comment type="similarity">
    <text evidence="2 6">Belongs to the enolase family.</text>
</comment>
<dbReference type="PIRSF" id="PIRSF001400">
    <property type="entry name" value="Enolase"/>
    <property type="match status" value="1"/>
</dbReference>
<evidence type="ECO:0000256" key="3">
    <source>
        <dbReference type="ARBA" id="ARBA00022842"/>
    </source>
</evidence>
<protein>
    <recommendedName>
        <fullName evidence="6">Enolase</fullName>
        <ecNumber evidence="6">4.2.1.11</ecNumber>
    </recommendedName>
    <alternativeName>
        <fullName evidence="6">2-phospho-D-glycerate hydro-lyase</fullName>
    </alternativeName>
    <alternativeName>
        <fullName evidence="6">2-phosphoglycerate dehydratase</fullName>
    </alternativeName>
</protein>
<keyword evidence="4 6" id="KW-0324">Glycolysis</keyword>
<dbReference type="SMART" id="SM01193">
    <property type="entry name" value="Enolase_N"/>
    <property type="match status" value="1"/>
</dbReference>
<dbReference type="PANTHER" id="PTHR11902">
    <property type="entry name" value="ENOLASE"/>
    <property type="match status" value="1"/>
</dbReference>
<dbReference type="Pfam" id="PF00113">
    <property type="entry name" value="Enolase_C"/>
    <property type="match status" value="1"/>
</dbReference>
<keyword evidence="5 6" id="KW-0456">Lyase</keyword>
<evidence type="ECO:0000256" key="5">
    <source>
        <dbReference type="ARBA" id="ARBA00023239"/>
    </source>
</evidence>
<feature type="binding site" evidence="8">
    <location>
        <begin position="367"/>
        <end position="370"/>
    </location>
    <ligand>
        <name>substrate</name>
    </ligand>
</feature>
<evidence type="ECO:0000256" key="4">
    <source>
        <dbReference type="ARBA" id="ARBA00023152"/>
    </source>
</evidence>
<dbReference type="InterPro" id="IPR020810">
    <property type="entry name" value="Enolase_C"/>
</dbReference>
<evidence type="ECO:0000313" key="12">
    <source>
        <dbReference type="EMBL" id="AFZ70036.1"/>
    </source>
</evidence>
<evidence type="ECO:0000256" key="6">
    <source>
        <dbReference type="HAMAP-Rule" id="MF_00318"/>
    </source>
</evidence>
<feature type="binding site" evidence="8">
    <location>
        <position position="165"/>
    </location>
    <ligand>
        <name>substrate</name>
    </ligand>
</feature>
<evidence type="ECO:0000256" key="1">
    <source>
        <dbReference type="ARBA" id="ARBA00005031"/>
    </source>
</evidence>
<dbReference type="GO" id="GO:0000015">
    <property type="term" value="C:phosphopyruvate hydratase complex"/>
    <property type="evidence" value="ECO:0007669"/>
    <property type="project" value="InterPro"/>
</dbReference>
<dbReference type="SFLD" id="SFLDF00002">
    <property type="entry name" value="enolase"/>
    <property type="match status" value="1"/>
</dbReference>
<dbReference type="PANTHER" id="PTHR11902:SF1">
    <property type="entry name" value="ENOLASE"/>
    <property type="match status" value="1"/>
</dbReference>
<dbReference type="NCBIfam" id="TIGR01060">
    <property type="entry name" value="eno"/>
    <property type="match status" value="1"/>
</dbReference>
<dbReference type="GO" id="GO:0009986">
    <property type="term" value="C:cell surface"/>
    <property type="evidence" value="ECO:0007669"/>
    <property type="project" value="UniProtKB-SubCell"/>
</dbReference>
<comment type="function">
    <text evidence="6">Catalyzes the reversible conversion of 2-phosphoglycerate (2-PG) into phosphoenolpyruvate (PEP). It is essential for the degradation of carbohydrates via glycolysis.</text>
</comment>
<evidence type="ECO:0000256" key="8">
    <source>
        <dbReference type="PIRSR" id="PIRSR001400-2"/>
    </source>
</evidence>
<dbReference type="EC" id="4.2.1.11" evidence="6"/>
<feature type="binding site" evidence="8">
    <location>
        <position position="391"/>
    </location>
    <ligand>
        <name>substrate</name>
    </ligand>
</feature>
<name>L0A874_CALLD</name>
<feature type="binding site" evidence="6">
    <location>
        <position position="370"/>
    </location>
    <ligand>
        <name>(2R)-2-phosphoglycerate</name>
        <dbReference type="ChEBI" id="CHEBI:58289"/>
    </ligand>
</feature>
<feature type="active site" description="Proton acceptor" evidence="6 7">
    <location>
        <position position="340"/>
    </location>
</feature>
<feature type="binding site" evidence="6 9">
    <location>
        <position position="315"/>
    </location>
    <ligand>
        <name>Mg(2+)</name>
        <dbReference type="ChEBI" id="CHEBI:18420"/>
    </ligand>
</feature>
<dbReference type="InterPro" id="IPR000941">
    <property type="entry name" value="Enolase"/>
</dbReference>
<dbReference type="Gene3D" id="3.20.20.120">
    <property type="entry name" value="Enolase-like C-terminal domain"/>
    <property type="match status" value="1"/>
</dbReference>
<comment type="cofactor">
    <cofactor evidence="9">
        <name>Mg(2+)</name>
        <dbReference type="ChEBI" id="CHEBI:18420"/>
    </cofactor>
    <text evidence="9">Mg(2+) is required for catalysis and for stabilizing the dimer.</text>
</comment>
<dbReference type="Pfam" id="PF03952">
    <property type="entry name" value="Enolase_N"/>
    <property type="match status" value="1"/>
</dbReference>
<feature type="binding site" evidence="6 9">
    <location>
        <position position="288"/>
    </location>
    <ligand>
        <name>Mg(2+)</name>
        <dbReference type="ChEBI" id="CHEBI:18420"/>
    </ligand>
</feature>
<feature type="binding site" evidence="6">
    <location>
        <position position="340"/>
    </location>
    <ligand>
        <name>(2R)-2-phosphoglycerate</name>
        <dbReference type="ChEBI" id="CHEBI:58289"/>
    </ligand>
</feature>
<dbReference type="KEGG" id="clg:Calag_0254"/>
<dbReference type="GO" id="GO:0004634">
    <property type="term" value="F:phosphopyruvate hydratase activity"/>
    <property type="evidence" value="ECO:0007669"/>
    <property type="project" value="UniProtKB-UniRule"/>
</dbReference>
<dbReference type="InParanoid" id="L0A874"/>
<feature type="binding site" evidence="6">
    <location>
        <position position="391"/>
    </location>
    <ligand>
        <name>(2R)-2-phosphoglycerate</name>
        <dbReference type="ChEBI" id="CHEBI:58289"/>
    </ligand>
</feature>
<feature type="binding site" evidence="6">
    <location>
        <position position="369"/>
    </location>
    <ligand>
        <name>(2R)-2-phosphoglycerate</name>
        <dbReference type="ChEBI" id="CHEBI:58289"/>
    </ligand>
</feature>
<comment type="pathway">
    <text evidence="1 6">Carbohydrate degradation; glycolysis; pyruvate from D-glyceraldehyde 3-phosphate: step 4/5.</text>
</comment>
<evidence type="ECO:0000313" key="13">
    <source>
        <dbReference type="Proteomes" id="UP000010469"/>
    </source>
</evidence>
<comment type="catalytic activity">
    <reaction evidence="6">
        <text>(2R)-2-phosphoglycerate = phosphoenolpyruvate + H2O</text>
        <dbReference type="Rhea" id="RHEA:10164"/>
        <dbReference type="ChEBI" id="CHEBI:15377"/>
        <dbReference type="ChEBI" id="CHEBI:58289"/>
        <dbReference type="ChEBI" id="CHEBI:58702"/>
        <dbReference type="EC" id="4.2.1.11"/>
    </reaction>
</comment>
<comment type="subcellular location">
    <subcellularLocation>
        <location evidence="6">Cytoplasm</location>
    </subcellularLocation>
    <subcellularLocation>
        <location evidence="6">Secreted</location>
    </subcellularLocation>
    <subcellularLocation>
        <location evidence="6">Cell surface</location>
    </subcellularLocation>
    <text evidence="6">Fractions of enolase are present in both the cytoplasm and on the cell surface.</text>
</comment>
<dbReference type="SFLD" id="SFLDG00178">
    <property type="entry name" value="enolase"/>
    <property type="match status" value="1"/>
</dbReference>
<comment type="cofactor">
    <cofactor evidence="6">
        <name>Mg(2+)</name>
        <dbReference type="ChEBI" id="CHEBI:18420"/>
    </cofactor>
    <text evidence="6">Binds a second Mg(2+) ion via substrate during catalysis.</text>
</comment>
<dbReference type="OrthoDB" id="8680at2157"/>
<evidence type="ECO:0000259" key="11">
    <source>
        <dbReference type="SMART" id="SM01193"/>
    </source>
</evidence>
<dbReference type="SUPFAM" id="SSF51604">
    <property type="entry name" value="Enolase C-terminal domain-like"/>
    <property type="match status" value="1"/>
</dbReference>
<gene>
    <name evidence="6" type="primary">eno</name>
    <name evidence="12" type="ordered locus">Calag_0254</name>
</gene>
<evidence type="ECO:0000256" key="9">
    <source>
        <dbReference type="PIRSR" id="PIRSR001400-3"/>
    </source>
</evidence>
<dbReference type="RefSeq" id="WP_015231934.1">
    <property type="nucleotide sequence ID" value="NC_019791.1"/>
</dbReference>
<feature type="binding site" evidence="8">
    <location>
        <position position="315"/>
    </location>
    <ligand>
        <name>substrate</name>
    </ligand>
</feature>
<dbReference type="InterPro" id="IPR036849">
    <property type="entry name" value="Enolase-like_C_sf"/>
</dbReference>
<keyword evidence="13" id="KW-1185">Reference proteome</keyword>
<dbReference type="HOGENOM" id="CLU_031223_2_1_2"/>
<dbReference type="SFLD" id="SFLDS00001">
    <property type="entry name" value="Enolase"/>
    <property type="match status" value="1"/>
</dbReference>